<dbReference type="InterPro" id="IPR018338">
    <property type="entry name" value="Carbonic_anhydrase_a-class_CS"/>
</dbReference>
<comment type="cofactor">
    <cofactor evidence="1 8">
        <name>Zn(2+)</name>
        <dbReference type="ChEBI" id="CHEBI:29105"/>
    </cofactor>
</comment>
<keyword evidence="6 8" id="KW-0456">Lyase</keyword>
<gene>
    <name evidence="11" type="primary">LOC106458337</name>
</gene>
<dbReference type="RefSeq" id="XP_013773300.1">
    <property type="nucleotide sequence ID" value="XM_013917846.2"/>
</dbReference>
<comment type="function">
    <text evidence="8">Reversible hydration of carbon dioxide.</text>
</comment>
<dbReference type="SMART" id="SM01057">
    <property type="entry name" value="Carb_anhydrase"/>
    <property type="match status" value="1"/>
</dbReference>
<comment type="catalytic activity">
    <reaction evidence="7 8">
        <text>hydrogencarbonate + H(+) = CO2 + H2O</text>
        <dbReference type="Rhea" id="RHEA:10748"/>
        <dbReference type="ChEBI" id="CHEBI:15377"/>
        <dbReference type="ChEBI" id="CHEBI:15378"/>
        <dbReference type="ChEBI" id="CHEBI:16526"/>
        <dbReference type="ChEBI" id="CHEBI:17544"/>
        <dbReference type="EC" id="4.2.1.1"/>
    </reaction>
</comment>
<dbReference type="PROSITE" id="PS51144">
    <property type="entry name" value="ALPHA_CA_2"/>
    <property type="match status" value="1"/>
</dbReference>
<evidence type="ECO:0000256" key="6">
    <source>
        <dbReference type="ARBA" id="ARBA00023239"/>
    </source>
</evidence>
<keyword evidence="4 8" id="KW-0479">Metal-binding</keyword>
<evidence type="ECO:0000256" key="8">
    <source>
        <dbReference type="RuleBase" id="RU367011"/>
    </source>
</evidence>
<name>A0ABM1B280_LIMPO</name>
<feature type="domain" description="Alpha-carbonic anhydrase" evidence="9">
    <location>
        <begin position="2"/>
        <end position="266"/>
    </location>
</feature>
<reference evidence="11" key="1">
    <citation type="submission" date="2025-08" db="UniProtKB">
        <authorList>
            <consortium name="RefSeq"/>
        </authorList>
    </citation>
    <scope>IDENTIFICATION</scope>
    <source>
        <tissue evidence="11">Muscle</tissue>
    </source>
</reference>
<dbReference type="PANTHER" id="PTHR18952">
    <property type="entry name" value="CARBONIC ANHYDRASE"/>
    <property type="match status" value="1"/>
</dbReference>
<dbReference type="GeneID" id="106458337"/>
<dbReference type="InterPro" id="IPR023561">
    <property type="entry name" value="Carbonic_anhydrase_a-class"/>
</dbReference>
<sequence>MEDWSYEKHNGPATWASKFPAAAGSKQSPIDIEPTVAQSHSKLLDFPLQWSYVSNKSLYLLNTGHGWKVNVDGEGSCLQGGPLNHKYQLAQFHCHWGKTDETGSEHTVAGVMHPAEIHLVHWNTELFHSFDEAASNKKGLAVLGVFLQIGDEHAELRKLTGKMTQVSYRGQKIPLVDGFDPSTLIPADHAYWTYEGSLTTPPCYESVTWIVFKQPLQVSEQQLNKFRKLRSYGEGEANPGGEFFGHIIENYRPPLPIGDRVLHTTPN</sequence>
<evidence type="ECO:0000259" key="9">
    <source>
        <dbReference type="PROSITE" id="PS51144"/>
    </source>
</evidence>
<evidence type="ECO:0000313" key="11">
    <source>
        <dbReference type="RefSeq" id="XP_013773300.1"/>
    </source>
</evidence>
<dbReference type="EC" id="4.2.1.1" evidence="3 8"/>
<dbReference type="InterPro" id="IPR001148">
    <property type="entry name" value="CA_dom"/>
</dbReference>
<dbReference type="PROSITE" id="PS00162">
    <property type="entry name" value="ALPHA_CA_1"/>
    <property type="match status" value="1"/>
</dbReference>
<evidence type="ECO:0000256" key="1">
    <source>
        <dbReference type="ARBA" id="ARBA00001947"/>
    </source>
</evidence>
<keyword evidence="10" id="KW-1185">Reference proteome</keyword>
<evidence type="ECO:0000256" key="4">
    <source>
        <dbReference type="ARBA" id="ARBA00022723"/>
    </source>
</evidence>
<dbReference type="Pfam" id="PF00194">
    <property type="entry name" value="Carb_anhydrase"/>
    <property type="match status" value="1"/>
</dbReference>
<dbReference type="Gene3D" id="3.10.200.10">
    <property type="entry name" value="Alpha carbonic anhydrase"/>
    <property type="match status" value="1"/>
</dbReference>
<dbReference type="Proteomes" id="UP000694941">
    <property type="component" value="Unplaced"/>
</dbReference>
<comment type="similarity">
    <text evidence="2 8">Belongs to the alpha-carbonic anhydrase family.</text>
</comment>
<protein>
    <recommendedName>
        <fullName evidence="3 8">Carbonic anhydrase</fullName>
        <ecNumber evidence="3 8">4.2.1.1</ecNumber>
    </recommendedName>
</protein>
<dbReference type="InterPro" id="IPR036398">
    <property type="entry name" value="CA_dom_sf"/>
</dbReference>
<proteinExistence type="inferred from homology"/>
<evidence type="ECO:0000256" key="5">
    <source>
        <dbReference type="ARBA" id="ARBA00022833"/>
    </source>
</evidence>
<evidence type="ECO:0000256" key="2">
    <source>
        <dbReference type="ARBA" id="ARBA00010718"/>
    </source>
</evidence>
<evidence type="ECO:0000256" key="7">
    <source>
        <dbReference type="ARBA" id="ARBA00048348"/>
    </source>
</evidence>
<keyword evidence="5 8" id="KW-0862">Zinc</keyword>
<evidence type="ECO:0000256" key="3">
    <source>
        <dbReference type="ARBA" id="ARBA00012925"/>
    </source>
</evidence>
<dbReference type="SUPFAM" id="SSF51069">
    <property type="entry name" value="Carbonic anhydrase"/>
    <property type="match status" value="1"/>
</dbReference>
<evidence type="ECO:0000313" key="10">
    <source>
        <dbReference type="Proteomes" id="UP000694941"/>
    </source>
</evidence>
<dbReference type="PANTHER" id="PTHR18952:SF141">
    <property type="entry name" value="CARBONIC ANHYDRASE"/>
    <property type="match status" value="1"/>
</dbReference>
<organism evidence="10 11">
    <name type="scientific">Limulus polyphemus</name>
    <name type="common">Atlantic horseshoe crab</name>
    <dbReference type="NCBI Taxonomy" id="6850"/>
    <lineage>
        <taxon>Eukaryota</taxon>
        <taxon>Metazoa</taxon>
        <taxon>Ecdysozoa</taxon>
        <taxon>Arthropoda</taxon>
        <taxon>Chelicerata</taxon>
        <taxon>Merostomata</taxon>
        <taxon>Xiphosura</taxon>
        <taxon>Limulidae</taxon>
        <taxon>Limulus</taxon>
    </lineage>
</organism>
<accession>A0ABM1B280</accession>